<dbReference type="PANTHER" id="PTHR11632:SF51">
    <property type="entry name" value="SUCCINATE DEHYDROGENASE [UBIQUINONE] FLAVOPROTEIN SUBUNIT, MITOCHONDRIAL"/>
    <property type="match status" value="1"/>
</dbReference>
<dbReference type="FunFam" id="1.20.58.100:FF:000001">
    <property type="entry name" value="Succinate dehydrogenase flavoprotein subunit (SdhA)"/>
    <property type="match status" value="1"/>
</dbReference>
<feature type="domain" description="Fumarate reductase/succinate dehydrogenase flavoprotein-like C-terminal" evidence="15">
    <location>
        <begin position="103"/>
        <end position="261"/>
    </location>
</feature>
<evidence type="ECO:0000256" key="5">
    <source>
        <dbReference type="ARBA" id="ARBA00022448"/>
    </source>
</evidence>
<dbReference type="Gene3D" id="3.50.50.60">
    <property type="entry name" value="FAD/NAD(P)-binding domain"/>
    <property type="match status" value="1"/>
</dbReference>
<gene>
    <name evidence="16" type="ORF">B5V51_9430</name>
</gene>
<evidence type="ECO:0000259" key="15">
    <source>
        <dbReference type="Pfam" id="PF02910"/>
    </source>
</evidence>
<dbReference type="SUPFAM" id="SSF51905">
    <property type="entry name" value="FAD/NAD(P)-binding domain"/>
    <property type="match status" value="1"/>
</dbReference>
<keyword evidence="9" id="KW-0249">Electron transport</keyword>
<evidence type="ECO:0000259" key="14">
    <source>
        <dbReference type="Pfam" id="PF00890"/>
    </source>
</evidence>
<dbReference type="SUPFAM" id="SSF46977">
    <property type="entry name" value="Succinate dehydrogenase/fumarate reductase flavoprotein C-terminal domain"/>
    <property type="match status" value="1"/>
</dbReference>
<proteinExistence type="inferred from homology"/>
<protein>
    <recommendedName>
        <fullName evidence="4">succinate dehydrogenase</fullName>
        <ecNumber evidence="4">1.3.5.1</ecNumber>
    </recommendedName>
</protein>
<keyword evidence="7" id="KW-0999">Mitochondrion inner membrane</keyword>
<evidence type="ECO:0000256" key="1">
    <source>
        <dbReference type="ARBA" id="ARBA00001974"/>
    </source>
</evidence>
<dbReference type="InterPro" id="IPR036188">
    <property type="entry name" value="FAD/NAD-bd_sf"/>
</dbReference>
<comment type="cofactor">
    <cofactor evidence="1">
        <name>FAD</name>
        <dbReference type="ChEBI" id="CHEBI:57692"/>
    </cofactor>
</comment>
<dbReference type="GO" id="GO:0008177">
    <property type="term" value="F:succinate dehydrogenase (quinone) activity"/>
    <property type="evidence" value="ECO:0007669"/>
    <property type="project" value="UniProtKB-EC"/>
</dbReference>
<keyword evidence="8" id="KW-0274">FAD</keyword>
<dbReference type="InterPro" id="IPR030664">
    <property type="entry name" value="SdhA/FrdA/AprA"/>
</dbReference>
<evidence type="ECO:0000256" key="4">
    <source>
        <dbReference type="ARBA" id="ARBA00012792"/>
    </source>
</evidence>
<keyword evidence="5" id="KW-0813">Transport</keyword>
<evidence type="ECO:0000256" key="7">
    <source>
        <dbReference type="ARBA" id="ARBA00022792"/>
    </source>
</evidence>
<evidence type="ECO:0000256" key="12">
    <source>
        <dbReference type="ARBA" id="ARBA00023136"/>
    </source>
</evidence>
<evidence type="ECO:0000256" key="8">
    <source>
        <dbReference type="ARBA" id="ARBA00022827"/>
    </source>
</evidence>
<comment type="subcellular location">
    <subcellularLocation>
        <location evidence="2">Mitochondrion inner membrane</location>
        <topology evidence="2">Peripheral membrane protein</topology>
        <orientation evidence="2">Matrix side</orientation>
    </subcellularLocation>
</comment>
<dbReference type="EC" id="1.3.5.1" evidence="4"/>
<dbReference type="Gene3D" id="1.20.58.100">
    <property type="entry name" value="Fumarate reductase/succinate dehydrogenase flavoprotein-like, C-terminal domain"/>
    <property type="match status" value="1"/>
</dbReference>
<evidence type="ECO:0000256" key="10">
    <source>
        <dbReference type="ARBA" id="ARBA00023002"/>
    </source>
</evidence>
<sequence length="329" mass="36564">MGGTPTNFRGEVITHHNGTDRVVPGLLAAGEASCASVHGANRLGANSLLDIVVFGRACALTVAETSKPGDAQAPLKDSTGEASIANLDSVRHANGSISTAELRLRMQKCMQTNAAVFRQKSTLEEGQRLIHEIYKQIKDVKVSDRSLIWNSDLIETLELQNLLINSVQIVEGALAREESRGAHAREDFKTRRDELDYSKPLEGQGRNGDDKEHKIDANIKCNISIHSQYRQAAIRETLEEQQHLAITDPASGKTELSYRPVIGRDPRAQEWQDCAPSFSDILTFNDYFYVLIIIFSTRVLTELFSIVDARLCPAHLVFIQMPLFISIYF</sequence>
<keyword evidence="12" id="KW-0472">Membrane</keyword>
<evidence type="ECO:0000256" key="13">
    <source>
        <dbReference type="SAM" id="MobiDB-lite"/>
    </source>
</evidence>
<dbReference type="EMBL" id="NWSH01004295">
    <property type="protein sequence ID" value="PCG65262.1"/>
    <property type="molecule type" value="Genomic_DNA"/>
</dbReference>
<dbReference type="InterPro" id="IPR037099">
    <property type="entry name" value="Fum_R/Succ_DH_flav-like_C_sf"/>
</dbReference>
<dbReference type="Pfam" id="PF02910">
    <property type="entry name" value="Succ_DH_flav_C"/>
    <property type="match status" value="1"/>
</dbReference>
<dbReference type="PANTHER" id="PTHR11632">
    <property type="entry name" value="SUCCINATE DEHYDROGENASE 2 FLAVOPROTEIN SUBUNIT"/>
    <property type="match status" value="1"/>
</dbReference>
<dbReference type="FunFam" id="3.50.50.60:FF:001062">
    <property type="entry name" value="Succinate dehydrogenase complex, subunit A, flavoprotein (Fp)"/>
    <property type="match status" value="1"/>
</dbReference>
<keyword evidence="6" id="KW-0285">Flavoprotein</keyword>
<accession>A0A2A4J1H1</accession>
<comment type="caution">
    <text evidence="16">The sequence shown here is derived from an EMBL/GenBank/DDBJ whole genome shotgun (WGS) entry which is preliminary data.</text>
</comment>
<evidence type="ECO:0000256" key="3">
    <source>
        <dbReference type="ARBA" id="ARBA00008040"/>
    </source>
</evidence>
<evidence type="ECO:0000256" key="9">
    <source>
        <dbReference type="ARBA" id="ARBA00022982"/>
    </source>
</evidence>
<evidence type="ECO:0000256" key="11">
    <source>
        <dbReference type="ARBA" id="ARBA00023128"/>
    </source>
</evidence>
<dbReference type="InterPro" id="IPR003953">
    <property type="entry name" value="FAD-dep_OxRdtase_2_FAD-bd"/>
</dbReference>
<dbReference type="GO" id="GO:0005743">
    <property type="term" value="C:mitochondrial inner membrane"/>
    <property type="evidence" value="ECO:0007669"/>
    <property type="project" value="UniProtKB-SubCell"/>
</dbReference>
<keyword evidence="11" id="KW-0496">Mitochondrion</keyword>
<dbReference type="GO" id="GO:0006121">
    <property type="term" value="P:mitochondrial electron transport, succinate to ubiquinone"/>
    <property type="evidence" value="ECO:0007669"/>
    <property type="project" value="TreeGrafter"/>
</dbReference>
<dbReference type="GO" id="GO:0009055">
    <property type="term" value="F:electron transfer activity"/>
    <property type="evidence" value="ECO:0007669"/>
    <property type="project" value="TreeGrafter"/>
</dbReference>
<dbReference type="InterPro" id="IPR015939">
    <property type="entry name" value="Fum_Rdtase/Succ_DH_flav-like_C"/>
</dbReference>
<organism evidence="16">
    <name type="scientific">Heliothis virescens</name>
    <name type="common">Tobacco budworm moth</name>
    <dbReference type="NCBI Taxonomy" id="7102"/>
    <lineage>
        <taxon>Eukaryota</taxon>
        <taxon>Metazoa</taxon>
        <taxon>Ecdysozoa</taxon>
        <taxon>Arthropoda</taxon>
        <taxon>Hexapoda</taxon>
        <taxon>Insecta</taxon>
        <taxon>Pterygota</taxon>
        <taxon>Neoptera</taxon>
        <taxon>Endopterygota</taxon>
        <taxon>Lepidoptera</taxon>
        <taxon>Glossata</taxon>
        <taxon>Ditrysia</taxon>
        <taxon>Noctuoidea</taxon>
        <taxon>Noctuidae</taxon>
        <taxon>Heliothinae</taxon>
        <taxon>Heliothis</taxon>
    </lineage>
</organism>
<dbReference type="Pfam" id="PF00890">
    <property type="entry name" value="FAD_binding_2"/>
    <property type="match status" value="1"/>
</dbReference>
<evidence type="ECO:0000313" key="16">
    <source>
        <dbReference type="EMBL" id="PCG65262.1"/>
    </source>
</evidence>
<name>A0A2A4J1H1_HELVI</name>
<reference evidence="16" key="1">
    <citation type="submission" date="2017-09" db="EMBL/GenBank/DDBJ databases">
        <title>Contemporary evolution of a Lepidopteran species, Heliothis virescens, in response to modern agricultural practices.</title>
        <authorList>
            <person name="Fritz M.L."/>
            <person name="Deyonke A.M."/>
            <person name="Papanicolaou A."/>
            <person name="Micinski S."/>
            <person name="Westbrook J."/>
            <person name="Gould F."/>
        </authorList>
    </citation>
    <scope>NUCLEOTIDE SEQUENCE [LARGE SCALE GENOMIC DNA]</scope>
    <source>
        <strain evidence="16">HvINT-</strain>
        <tissue evidence="16">Whole body</tissue>
    </source>
</reference>
<dbReference type="STRING" id="7102.A0A2A4J1H1"/>
<feature type="region of interest" description="Disordered" evidence="13">
    <location>
        <begin position="180"/>
        <end position="212"/>
    </location>
</feature>
<dbReference type="GO" id="GO:0050660">
    <property type="term" value="F:flavin adenine dinucleotide binding"/>
    <property type="evidence" value="ECO:0007669"/>
    <property type="project" value="TreeGrafter"/>
</dbReference>
<dbReference type="AlphaFoldDB" id="A0A2A4J1H1"/>
<evidence type="ECO:0000256" key="2">
    <source>
        <dbReference type="ARBA" id="ARBA00004443"/>
    </source>
</evidence>
<evidence type="ECO:0000256" key="6">
    <source>
        <dbReference type="ARBA" id="ARBA00022630"/>
    </source>
</evidence>
<comment type="similarity">
    <text evidence="3">Belongs to the FAD-dependent oxidoreductase 2 family. FRD/SDH subfamily.</text>
</comment>
<feature type="domain" description="FAD-dependent oxidoreductase 2 FAD-binding" evidence="14">
    <location>
        <begin position="1"/>
        <end position="48"/>
    </location>
</feature>
<keyword evidence="10" id="KW-0560">Oxidoreductase</keyword>
<feature type="compositionally biased region" description="Basic and acidic residues" evidence="13">
    <location>
        <begin position="180"/>
        <end position="199"/>
    </location>
</feature>